<dbReference type="GO" id="GO:0005886">
    <property type="term" value="C:plasma membrane"/>
    <property type="evidence" value="ECO:0007669"/>
    <property type="project" value="UniProtKB-SubCell"/>
</dbReference>
<evidence type="ECO:0000256" key="13">
    <source>
        <dbReference type="ARBA" id="ARBA00022989"/>
    </source>
</evidence>
<dbReference type="SMART" id="SM00369">
    <property type="entry name" value="LRR_TYP"/>
    <property type="match status" value="2"/>
</dbReference>
<keyword evidence="11" id="KW-0418">Kinase</keyword>
<evidence type="ECO:0000313" key="22">
    <source>
        <dbReference type="EnsemblPlants" id="AET5Gv21203700.2"/>
    </source>
</evidence>
<dbReference type="Gene3D" id="3.30.200.20">
    <property type="entry name" value="Phosphorylase Kinase, domain 1"/>
    <property type="match status" value="1"/>
</dbReference>
<proteinExistence type="predicted"/>
<keyword evidence="23" id="KW-1185">Reference proteome</keyword>
<dbReference type="OMA" id="QKHWLTE"/>
<evidence type="ECO:0000256" key="14">
    <source>
        <dbReference type="ARBA" id="ARBA00023136"/>
    </source>
</evidence>
<dbReference type="FunFam" id="1.10.510.10:FF:000146">
    <property type="entry name" value="LRR receptor-like serine/threonine-protein kinase IOS1"/>
    <property type="match status" value="1"/>
</dbReference>
<dbReference type="PRINTS" id="PR00019">
    <property type="entry name" value="LEURICHRPT"/>
</dbReference>
<reference evidence="22" key="4">
    <citation type="submission" date="2019-03" db="UniProtKB">
        <authorList>
            <consortium name="EnsemblPlants"/>
        </authorList>
    </citation>
    <scope>IDENTIFICATION</scope>
</reference>
<protein>
    <recommendedName>
        <fullName evidence="2">non-specific serine/threonine protein kinase</fullName>
        <ecNumber evidence="2">2.7.11.1</ecNumber>
    </recommendedName>
</protein>
<dbReference type="InterPro" id="IPR001611">
    <property type="entry name" value="Leu-rich_rpt"/>
</dbReference>
<dbReference type="OrthoDB" id="2017114at2759"/>
<keyword evidence="8 20" id="KW-0732">Signal</keyword>
<dbReference type="Gene3D" id="1.10.510.10">
    <property type="entry name" value="Transferase(Phosphotransferase) domain 1"/>
    <property type="match status" value="1"/>
</dbReference>
<feature type="chain" id="PRO_5018978599" description="non-specific serine/threonine protein kinase" evidence="20">
    <location>
        <begin position="29"/>
        <end position="940"/>
    </location>
</feature>
<evidence type="ECO:0000256" key="18">
    <source>
        <dbReference type="PROSITE-ProRule" id="PRU10141"/>
    </source>
</evidence>
<dbReference type="FunFam" id="3.80.10.10:FF:000129">
    <property type="entry name" value="Leucine-rich repeat receptor-like kinase"/>
    <property type="match status" value="1"/>
</dbReference>
<dbReference type="Gramene" id="AET5Gv21203700.2">
    <property type="protein sequence ID" value="AET5Gv21203700.2"/>
    <property type="gene ID" value="AET5Gv21203700"/>
</dbReference>
<reference evidence="23" key="1">
    <citation type="journal article" date="2014" name="Science">
        <title>Ancient hybridizations among the ancestral genomes of bread wheat.</title>
        <authorList>
            <consortium name="International Wheat Genome Sequencing Consortium,"/>
            <person name="Marcussen T."/>
            <person name="Sandve S.R."/>
            <person name="Heier L."/>
            <person name="Spannagl M."/>
            <person name="Pfeifer M."/>
            <person name="Jakobsen K.S."/>
            <person name="Wulff B.B."/>
            <person name="Steuernagel B."/>
            <person name="Mayer K.F."/>
            <person name="Olsen O.A."/>
        </authorList>
    </citation>
    <scope>NUCLEOTIDE SEQUENCE [LARGE SCALE GENOMIC DNA]</scope>
    <source>
        <strain evidence="23">cv. AL8/78</strain>
    </source>
</reference>
<dbReference type="PANTHER" id="PTHR45631:SF164">
    <property type="entry name" value="PROTEIN KINASE DOMAIN-CONTAINING PROTEIN"/>
    <property type="match status" value="1"/>
</dbReference>
<comment type="subcellular location">
    <subcellularLocation>
        <location evidence="1">Cell membrane</location>
        <topology evidence="1">Single-pass membrane protein</topology>
    </subcellularLocation>
</comment>
<comment type="catalytic activity">
    <reaction evidence="16">
        <text>L-threonyl-[protein] + ATP = O-phospho-L-threonyl-[protein] + ADP + H(+)</text>
        <dbReference type="Rhea" id="RHEA:46608"/>
        <dbReference type="Rhea" id="RHEA-COMP:11060"/>
        <dbReference type="Rhea" id="RHEA-COMP:11605"/>
        <dbReference type="ChEBI" id="CHEBI:15378"/>
        <dbReference type="ChEBI" id="CHEBI:30013"/>
        <dbReference type="ChEBI" id="CHEBI:30616"/>
        <dbReference type="ChEBI" id="CHEBI:61977"/>
        <dbReference type="ChEBI" id="CHEBI:456216"/>
        <dbReference type="EC" id="2.7.11.1"/>
    </reaction>
</comment>
<evidence type="ECO:0000256" key="12">
    <source>
        <dbReference type="ARBA" id="ARBA00022840"/>
    </source>
</evidence>
<dbReference type="InterPro" id="IPR001245">
    <property type="entry name" value="Ser-Thr/Tyr_kinase_cat_dom"/>
</dbReference>
<dbReference type="FunFam" id="3.30.200.20:FF:000394">
    <property type="entry name" value="Leucine-rich repeat receptor-like protein kinase"/>
    <property type="match status" value="1"/>
</dbReference>
<dbReference type="InterPro" id="IPR003591">
    <property type="entry name" value="Leu-rich_rpt_typical-subtyp"/>
</dbReference>
<reference evidence="22" key="5">
    <citation type="journal article" date="2021" name="G3 (Bethesda)">
        <title>Aegilops tauschii genome assembly Aet v5.0 features greater sequence contiguity and improved annotation.</title>
        <authorList>
            <person name="Wang L."/>
            <person name="Zhu T."/>
            <person name="Rodriguez J.C."/>
            <person name="Deal K.R."/>
            <person name="Dubcovsky J."/>
            <person name="McGuire P.E."/>
            <person name="Lux T."/>
            <person name="Spannagl M."/>
            <person name="Mayer K.F.X."/>
            <person name="Baldrich P."/>
            <person name="Meyers B.C."/>
            <person name="Huo N."/>
            <person name="Gu Y.Q."/>
            <person name="Zhou H."/>
            <person name="Devos K.M."/>
            <person name="Bennetzen J.L."/>
            <person name="Unver T."/>
            <person name="Budak H."/>
            <person name="Gulick P.J."/>
            <person name="Galiba G."/>
            <person name="Kalapos B."/>
            <person name="Nelson D.R."/>
            <person name="Li P."/>
            <person name="You F.M."/>
            <person name="Luo M.C."/>
            <person name="Dvorak J."/>
        </authorList>
    </citation>
    <scope>NUCLEOTIDE SEQUENCE [LARGE SCALE GENOMIC DNA]</scope>
    <source>
        <strain evidence="22">cv. AL8/78</strain>
    </source>
</reference>
<dbReference type="InterPro" id="IPR024788">
    <property type="entry name" value="Malectin-like_Carb-bd_dom"/>
</dbReference>
<feature type="transmembrane region" description="Helical" evidence="19">
    <location>
        <begin position="534"/>
        <end position="558"/>
    </location>
</feature>
<dbReference type="PANTHER" id="PTHR45631">
    <property type="entry name" value="OS07G0107800 PROTEIN-RELATED"/>
    <property type="match status" value="1"/>
</dbReference>
<dbReference type="CDD" id="cd14066">
    <property type="entry name" value="STKc_IRAK"/>
    <property type="match status" value="1"/>
</dbReference>
<evidence type="ECO:0000256" key="17">
    <source>
        <dbReference type="ARBA" id="ARBA00048679"/>
    </source>
</evidence>
<reference evidence="22" key="3">
    <citation type="journal article" date="2017" name="Nature">
        <title>Genome sequence of the progenitor of the wheat D genome Aegilops tauschii.</title>
        <authorList>
            <person name="Luo M.C."/>
            <person name="Gu Y.Q."/>
            <person name="Puiu D."/>
            <person name="Wang H."/>
            <person name="Twardziok S.O."/>
            <person name="Deal K.R."/>
            <person name="Huo N."/>
            <person name="Zhu T."/>
            <person name="Wang L."/>
            <person name="Wang Y."/>
            <person name="McGuire P.E."/>
            <person name="Liu S."/>
            <person name="Long H."/>
            <person name="Ramasamy R.K."/>
            <person name="Rodriguez J.C."/>
            <person name="Van S.L."/>
            <person name="Yuan L."/>
            <person name="Wang Z."/>
            <person name="Xia Z."/>
            <person name="Xiao L."/>
            <person name="Anderson O.D."/>
            <person name="Ouyang S."/>
            <person name="Liang Y."/>
            <person name="Zimin A.V."/>
            <person name="Pertea G."/>
            <person name="Qi P."/>
            <person name="Bennetzen J.L."/>
            <person name="Dai X."/>
            <person name="Dawson M.W."/>
            <person name="Muller H.G."/>
            <person name="Kugler K."/>
            <person name="Rivarola-Duarte L."/>
            <person name="Spannagl M."/>
            <person name="Mayer K.F.X."/>
            <person name="Lu F.H."/>
            <person name="Bevan M.W."/>
            <person name="Leroy P."/>
            <person name="Li P."/>
            <person name="You F.M."/>
            <person name="Sun Q."/>
            <person name="Liu Z."/>
            <person name="Lyons E."/>
            <person name="Wicker T."/>
            <person name="Salzberg S.L."/>
            <person name="Devos K.M."/>
            <person name="Dvorak J."/>
        </authorList>
    </citation>
    <scope>NUCLEOTIDE SEQUENCE [LARGE SCALE GENOMIC DNA]</scope>
    <source>
        <strain evidence="22">cv. AL8/78</strain>
    </source>
</reference>
<keyword evidence="15" id="KW-0675">Receptor</keyword>
<dbReference type="AlphaFoldDB" id="A0A453MIM5"/>
<dbReference type="InterPro" id="IPR011009">
    <property type="entry name" value="Kinase-like_dom_sf"/>
</dbReference>
<evidence type="ECO:0000313" key="23">
    <source>
        <dbReference type="Proteomes" id="UP000015105"/>
    </source>
</evidence>
<dbReference type="Pfam" id="PF13855">
    <property type="entry name" value="LRR_8"/>
    <property type="match status" value="1"/>
</dbReference>
<evidence type="ECO:0000256" key="3">
    <source>
        <dbReference type="ARBA" id="ARBA00022527"/>
    </source>
</evidence>
<dbReference type="Pfam" id="PF07714">
    <property type="entry name" value="PK_Tyr_Ser-Thr"/>
    <property type="match status" value="1"/>
</dbReference>
<dbReference type="SUPFAM" id="SSF56112">
    <property type="entry name" value="Protein kinase-like (PK-like)"/>
    <property type="match status" value="1"/>
</dbReference>
<evidence type="ECO:0000256" key="4">
    <source>
        <dbReference type="ARBA" id="ARBA00022553"/>
    </source>
</evidence>
<evidence type="ECO:0000256" key="2">
    <source>
        <dbReference type="ARBA" id="ARBA00012513"/>
    </source>
</evidence>
<evidence type="ECO:0000256" key="19">
    <source>
        <dbReference type="SAM" id="Phobius"/>
    </source>
</evidence>
<evidence type="ECO:0000256" key="1">
    <source>
        <dbReference type="ARBA" id="ARBA00004162"/>
    </source>
</evidence>
<evidence type="ECO:0000256" key="6">
    <source>
        <dbReference type="ARBA" id="ARBA00022679"/>
    </source>
</evidence>
<keyword evidence="3" id="KW-0723">Serine/threonine-protein kinase</keyword>
<organism evidence="22 23">
    <name type="scientific">Aegilops tauschii subsp. strangulata</name>
    <name type="common">Goatgrass</name>
    <dbReference type="NCBI Taxonomy" id="200361"/>
    <lineage>
        <taxon>Eukaryota</taxon>
        <taxon>Viridiplantae</taxon>
        <taxon>Streptophyta</taxon>
        <taxon>Embryophyta</taxon>
        <taxon>Tracheophyta</taxon>
        <taxon>Spermatophyta</taxon>
        <taxon>Magnoliopsida</taxon>
        <taxon>Liliopsida</taxon>
        <taxon>Poales</taxon>
        <taxon>Poaceae</taxon>
        <taxon>BOP clade</taxon>
        <taxon>Pooideae</taxon>
        <taxon>Triticodae</taxon>
        <taxon>Triticeae</taxon>
        <taxon>Triticinae</taxon>
        <taxon>Aegilops</taxon>
    </lineage>
</organism>
<evidence type="ECO:0000256" key="15">
    <source>
        <dbReference type="ARBA" id="ARBA00023170"/>
    </source>
</evidence>
<dbReference type="InterPro" id="IPR032675">
    <property type="entry name" value="LRR_dom_sf"/>
</dbReference>
<sequence>MEEPTTGTTAMMVPWLLLLCITAAATSGALQAHAQLESNGFISIDCGLPGQTGYVDKTTTLSYTTDAGFIDTDAGVNHNISAEYITPSTPTSLHSVRSFPSGERNCYTLGSLVSGLKYLLRGKFLYANYDGLNMLPMFDLYIGVNFWTTVNISASDVEVYAEAIMVAPDDFVQVCLINTGGGMPFISGLDLRPLKNKLYPLANETQALVLLHRFNFGPTDSHTIIRYPDDPHDRIWFPFVDVENWVDITAGEKVNILDELFQPPQEVMQTAITPRDVSENIEFTLDLESFPRDHSLGYVHTVYFCELQEYPSSNALRQFYIYRNGVLTYLQVYTPPYLAGDFVNSLKPFQASQYKISLNATAKSTLPPIINAIELFSVISTTTVGTNSQDVFAIRAVKKMYQVQKNWMGDPCLPETLSWDNLTCSYNSSRPPIIRIVNMSFNDLQGGISPDFAALKNLQSMDLSNNNLTGSIPEALSQLESLKFLDLSNNKLNGPIPSGLLKKVQDRSLDLKYDNNPDICTNGSSCQPERGSNLAIYIVVPVVVIVVLLLVAMLYFCLQRKRKQGSIKNSVKLKNDGDGNSSLGLESHRFTYRELETITNNFQRVLGRGGFGCVFHGSLEDGTQVAVKLRSHSSNQGVRQFLAEAQVLSRIHHKNLVSMIGYCKDGEQMALVYEYMPEGTLQEHIAGKDNIRRALPWRQRLRVALESAQGLEYLHKGCNPPLIHMDVKTANILLNERLEAKIADFGLSKAFNCHDDTHISTNTIAGTHGYKDPEYSRTGQASTKSDVYSFGVVLLELVTGKPAILPDTEPISIINWARQRLARGDIEGVVDTRMQGDHDINAVWKATEIALKCTEQVPLQRPSMAEVVMQIQECLDLEEVCTGRDDEFYTGSSSVGMDPNMGYNASTNRCTDLRQNNATLEIEYNHRRGPQMDTSPVATR</sequence>
<dbReference type="SMART" id="SM00220">
    <property type="entry name" value="S_TKc"/>
    <property type="match status" value="1"/>
</dbReference>
<keyword evidence="13 19" id="KW-1133">Transmembrane helix</keyword>
<name>A0A453MIM5_AEGTS</name>
<keyword evidence="6" id="KW-0808">Transferase</keyword>
<dbReference type="InterPro" id="IPR008271">
    <property type="entry name" value="Ser/Thr_kinase_AS"/>
</dbReference>
<dbReference type="PROSITE" id="PS00107">
    <property type="entry name" value="PROTEIN_KINASE_ATP"/>
    <property type="match status" value="1"/>
</dbReference>
<keyword evidence="5" id="KW-0433">Leucine-rich repeat</keyword>
<dbReference type="RefSeq" id="XP_040247217.1">
    <property type="nucleotide sequence ID" value="XM_040391283.3"/>
</dbReference>
<dbReference type="InterPro" id="IPR017441">
    <property type="entry name" value="Protein_kinase_ATP_BS"/>
</dbReference>
<keyword evidence="12 18" id="KW-0067">ATP-binding</keyword>
<evidence type="ECO:0000256" key="9">
    <source>
        <dbReference type="ARBA" id="ARBA00022737"/>
    </source>
</evidence>
<accession>A0A453MIM5</accession>
<dbReference type="EC" id="2.7.11.1" evidence="2"/>
<dbReference type="EnsemblPlants" id="AET5Gv21203700.2">
    <property type="protein sequence ID" value="AET5Gv21203700.2"/>
    <property type="gene ID" value="AET5Gv21203700"/>
</dbReference>
<dbReference type="GO" id="GO:0005524">
    <property type="term" value="F:ATP binding"/>
    <property type="evidence" value="ECO:0007669"/>
    <property type="project" value="UniProtKB-UniRule"/>
</dbReference>
<feature type="binding site" evidence="18">
    <location>
        <position position="628"/>
    </location>
    <ligand>
        <name>ATP</name>
        <dbReference type="ChEBI" id="CHEBI:30616"/>
    </ligand>
</feature>
<dbReference type="GO" id="GO:0004674">
    <property type="term" value="F:protein serine/threonine kinase activity"/>
    <property type="evidence" value="ECO:0007669"/>
    <property type="project" value="UniProtKB-KW"/>
</dbReference>
<comment type="catalytic activity">
    <reaction evidence="17">
        <text>L-seryl-[protein] + ATP = O-phospho-L-seryl-[protein] + ADP + H(+)</text>
        <dbReference type="Rhea" id="RHEA:17989"/>
        <dbReference type="Rhea" id="RHEA-COMP:9863"/>
        <dbReference type="Rhea" id="RHEA-COMP:11604"/>
        <dbReference type="ChEBI" id="CHEBI:15378"/>
        <dbReference type="ChEBI" id="CHEBI:29999"/>
        <dbReference type="ChEBI" id="CHEBI:30616"/>
        <dbReference type="ChEBI" id="CHEBI:83421"/>
        <dbReference type="ChEBI" id="CHEBI:456216"/>
        <dbReference type="EC" id="2.7.11.1"/>
    </reaction>
</comment>
<reference evidence="23" key="2">
    <citation type="journal article" date="2017" name="Nat. Plants">
        <title>The Aegilops tauschii genome reveals multiple impacts of transposons.</title>
        <authorList>
            <person name="Zhao G."/>
            <person name="Zou C."/>
            <person name="Li K."/>
            <person name="Wang K."/>
            <person name="Li T."/>
            <person name="Gao L."/>
            <person name="Zhang X."/>
            <person name="Wang H."/>
            <person name="Yang Z."/>
            <person name="Liu X."/>
            <person name="Jiang W."/>
            <person name="Mao L."/>
            <person name="Kong X."/>
            <person name="Jiao Y."/>
            <person name="Jia J."/>
        </authorList>
    </citation>
    <scope>NUCLEOTIDE SEQUENCE [LARGE SCALE GENOMIC DNA]</scope>
    <source>
        <strain evidence="23">cv. AL8/78</strain>
    </source>
</reference>
<dbReference type="GeneID" id="109775351"/>
<feature type="signal peptide" evidence="20">
    <location>
        <begin position="1"/>
        <end position="28"/>
    </location>
</feature>
<evidence type="ECO:0000256" key="10">
    <source>
        <dbReference type="ARBA" id="ARBA00022741"/>
    </source>
</evidence>
<dbReference type="Gene3D" id="3.80.10.10">
    <property type="entry name" value="Ribonuclease Inhibitor"/>
    <property type="match status" value="1"/>
</dbReference>
<evidence type="ECO:0000256" key="8">
    <source>
        <dbReference type="ARBA" id="ARBA00022729"/>
    </source>
</evidence>
<evidence type="ECO:0000259" key="21">
    <source>
        <dbReference type="PROSITE" id="PS50011"/>
    </source>
</evidence>
<dbReference type="Pfam" id="PF12819">
    <property type="entry name" value="Malectin_like"/>
    <property type="match status" value="1"/>
</dbReference>
<evidence type="ECO:0000256" key="11">
    <source>
        <dbReference type="ARBA" id="ARBA00022777"/>
    </source>
</evidence>
<keyword evidence="7 19" id="KW-0812">Transmembrane</keyword>
<dbReference type="STRING" id="200361.A0A453MIM5"/>
<keyword evidence="14 19" id="KW-0472">Membrane</keyword>
<dbReference type="PROSITE" id="PS50011">
    <property type="entry name" value="PROTEIN_KINASE_DOM"/>
    <property type="match status" value="1"/>
</dbReference>
<keyword evidence="9" id="KW-0677">Repeat</keyword>
<evidence type="ECO:0000256" key="16">
    <source>
        <dbReference type="ARBA" id="ARBA00047899"/>
    </source>
</evidence>
<feature type="domain" description="Protein kinase" evidence="21">
    <location>
        <begin position="600"/>
        <end position="875"/>
    </location>
</feature>
<evidence type="ECO:0000256" key="20">
    <source>
        <dbReference type="SAM" id="SignalP"/>
    </source>
</evidence>
<dbReference type="KEGG" id="ats:109775351"/>
<keyword evidence="4" id="KW-0597">Phosphoprotein</keyword>
<dbReference type="Proteomes" id="UP000015105">
    <property type="component" value="Chromosome 5D"/>
</dbReference>
<dbReference type="InterPro" id="IPR000719">
    <property type="entry name" value="Prot_kinase_dom"/>
</dbReference>
<evidence type="ECO:0000256" key="5">
    <source>
        <dbReference type="ARBA" id="ARBA00022614"/>
    </source>
</evidence>
<keyword evidence="10 18" id="KW-0547">Nucleotide-binding</keyword>
<dbReference type="SUPFAM" id="SSF52058">
    <property type="entry name" value="L domain-like"/>
    <property type="match status" value="1"/>
</dbReference>
<dbReference type="PROSITE" id="PS00108">
    <property type="entry name" value="PROTEIN_KINASE_ST"/>
    <property type="match status" value="1"/>
</dbReference>
<evidence type="ECO:0000256" key="7">
    <source>
        <dbReference type="ARBA" id="ARBA00022692"/>
    </source>
</evidence>